<evidence type="ECO:0000313" key="5">
    <source>
        <dbReference type="EMBL" id="RFU15464.1"/>
    </source>
</evidence>
<sequence>MRQILCGAAAALCLLAVGAASAAPVQNLPQLDGRRALEYTRQFVAIGPRWIGSPGHAKAEAFLKDHFRHDALEEDTFTAKTPAGSMQMHNFIVRFPGKKDGVIVFATHYETNYWLRNVNFVGANDGGSTTGLLLAMADWLRAHPPQGYSVWLVFFDGEESIQPQWSDSDALYGSRHLAEKWQGDGTLKRVKALILADMLGDKDLDIDRDQNSTGWLEDLVRNAASKYGYQSYFFARDNQVDDDHMPFVHRGVPCADIIDIDYGYENSFHHTVEDTMDKLSAESLTISGDAFLESISLLNQR</sequence>
<keyword evidence="3" id="KW-0732">Signal</keyword>
<feature type="chain" id="PRO_5016852229" evidence="3">
    <location>
        <begin position="23"/>
        <end position="301"/>
    </location>
</feature>
<dbReference type="Gene3D" id="3.40.630.10">
    <property type="entry name" value="Zn peptidases"/>
    <property type="match status" value="1"/>
</dbReference>
<dbReference type="AlphaFoldDB" id="A0A372IKM8"/>
<dbReference type="SUPFAM" id="SSF53187">
    <property type="entry name" value="Zn-dependent exopeptidases"/>
    <property type="match status" value="1"/>
</dbReference>
<keyword evidence="1" id="KW-0808">Transferase</keyword>
<dbReference type="OrthoDB" id="9778250at2"/>
<dbReference type="Pfam" id="PF04389">
    <property type="entry name" value="Peptidase_M28"/>
    <property type="match status" value="1"/>
</dbReference>
<proteinExistence type="predicted"/>
<gene>
    <name evidence="5" type="ORF">D0Y96_17560</name>
</gene>
<dbReference type="GO" id="GO:0008270">
    <property type="term" value="F:zinc ion binding"/>
    <property type="evidence" value="ECO:0007669"/>
    <property type="project" value="TreeGrafter"/>
</dbReference>
<dbReference type="InterPro" id="IPR040234">
    <property type="entry name" value="QC/QCL"/>
</dbReference>
<dbReference type="EMBL" id="QVQT01000006">
    <property type="protein sequence ID" value="RFU15464.1"/>
    <property type="molecule type" value="Genomic_DNA"/>
</dbReference>
<evidence type="ECO:0000256" key="2">
    <source>
        <dbReference type="ARBA" id="ARBA00023315"/>
    </source>
</evidence>
<evidence type="ECO:0000259" key="4">
    <source>
        <dbReference type="Pfam" id="PF04389"/>
    </source>
</evidence>
<dbReference type="PANTHER" id="PTHR12283:SF6">
    <property type="entry name" value="GLUTAMINYL-PEPTIDE CYCLOTRANSFERASE-RELATED"/>
    <property type="match status" value="1"/>
</dbReference>
<feature type="signal peptide" evidence="3">
    <location>
        <begin position="1"/>
        <end position="22"/>
    </location>
</feature>
<keyword evidence="2" id="KW-0012">Acyltransferase</keyword>
<dbReference type="PANTHER" id="PTHR12283">
    <property type="entry name" value="GLUTAMINYL-PEPTIDE CYCLOTRANSFERASE"/>
    <property type="match status" value="1"/>
</dbReference>
<keyword evidence="6" id="KW-1185">Reference proteome</keyword>
<accession>A0A372IKM8</accession>
<evidence type="ECO:0000256" key="1">
    <source>
        <dbReference type="ARBA" id="ARBA00022679"/>
    </source>
</evidence>
<name>A0A372IKM8_9BACT</name>
<evidence type="ECO:0000256" key="3">
    <source>
        <dbReference type="SAM" id="SignalP"/>
    </source>
</evidence>
<dbReference type="InterPro" id="IPR007484">
    <property type="entry name" value="Peptidase_M28"/>
</dbReference>
<protein>
    <submittedName>
        <fullName evidence="5">Peptidase M28</fullName>
    </submittedName>
</protein>
<comment type="caution">
    <text evidence="5">The sequence shown here is derived from an EMBL/GenBank/DDBJ whole genome shotgun (WGS) entry which is preliminary data.</text>
</comment>
<reference evidence="5 6" key="1">
    <citation type="submission" date="2018-08" db="EMBL/GenBank/DDBJ databases">
        <title>Acidipila sp. 4G-K13, an acidobacterium isolated from forest soil.</title>
        <authorList>
            <person name="Gao Z.-H."/>
            <person name="Qiu L.-H."/>
        </authorList>
    </citation>
    <scope>NUCLEOTIDE SEQUENCE [LARGE SCALE GENOMIC DNA]</scope>
    <source>
        <strain evidence="5 6">4G-K13</strain>
    </source>
</reference>
<feature type="domain" description="Peptidase M28" evidence="4">
    <location>
        <begin position="90"/>
        <end position="293"/>
    </location>
</feature>
<dbReference type="RefSeq" id="WP_117302480.1">
    <property type="nucleotide sequence ID" value="NZ_QVQT02000006.1"/>
</dbReference>
<dbReference type="GO" id="GO:0016603">
    <property type="term" value="F:glutaminyl-peptide cyclotransferase activity"/>
    <property type="evidence" value="ECO:0007669"/>
    <property type="project" value="TreeGrafter"/>
</dbReference>
<evidence type="ECO:0000313" key="6">
    <source>
        <dbReference type="Proteomes" id="UP000264702"/>
    </source>
</evidence>
<dbReference type="Proteomes" id="UP000264702">
    <property type="component" value="Unassembled WGS sequence"/>
</dbReference>
<organism evidence="5 6">
    <name type="scientific">Paracidobacterium acidisoli</name>
    <dbReference type="NCBI Taxonomy" id="2303751"/>
    <lineage>
        <taxon>Bacteria</taxon>
        <taxon>Pseudomonadati</taxon>
        <taxon>Acidobacteriota</taxon>
        <taxon>Terriglobia</taxon>
        <taxon>Terriglobales</taxon>
        <taxon>Acidobacteriaceae</taxon>
        <taxon>Paracidobacterium</taxon>
    </lineage>
</organism>